<dbReference type="VEuPathDB" id="AmoebaDB:ACA1_074860"/>
<protein>
    <submittedName>
        <fullName evidence="7">Dual specificity phosphatase, catalytic domain containing protein</fullName>
    </submittedName>
</protein>
<evidence type="ECO:0000256" key="1">
    <source>
        <dbReference type="ARBA" id="ARBA00008601"/>
    </source>
</evidence>
<dbReference type="EMBL" id="KB007842">
    <property type="protein sequence ID" value="ELR23919.1"/>
    <property type="molecule type" value="Genomic_DNA"/>
</dbReference>
<feature type="domain" description="Tyrosine-protein phosphatase" evidence="6">
    <location>
        <begin position="46"/>
        <end position="161"/>
    </location>
</feature>
<dbReference type="Gene3D" id="3.90.190.10">
    <property type="entry name" value="Protein tyrosine phosphatase superfamily"/>
    <property type="match status" value="2"/>
</dbReference>
<dbReference type="Proteomes" id="UP000011083">
    <property type="component" value="Unassembled WGS sequence"/>
</dbReference>
<comment type="catalytic activity">
    <reaction evidence="5">
        <text>O-phospho-L-threonyl-[protein] + H2O = L-threonyl-[protein] + phosphate</text>
        <dbReference type="Rhea" id="RHEA:47004"/>
        <dbReference type="Rhea" id="RHEA-COMP:11060"/>
        <dbReference type="Rhea" id="RHEA-COMP:11605"/>
        <dbReference type="ChEBI" id="CHEBI:15377"/>
        <dbReference type="ChEBI" id="CHEBI:30013"/>
        <dbReference type="ChEBI" id="CHEBI:43474"/>
        <dbReference type="ChEBI" id="CHEBI:61977"/>
        <dbReference type="EC" id="3.1.3.16"/>
    </reaction>
</comment>
<evidence type="ECO:0000256" key="4">
    <source>
        <dbReference type="ARBA" id="ARBA00047761"/>
    </source>
</evidence>
<dbReference type="InterPro" id="IPR029021">
    <property type="entry name" value="Prot-tyrosine_phosphatase-like"/>
</dbReference>
<dbReference type="SUPFAM" id="SSF52799">
    <property type="entry name" value="(Phosphotyrosine protein) phosphatases II"/>
    <property type="match status" value="1"/>
</dbReference>
<comment type="similarity">
    <text evidence="1">Belongs to the protein-tyrosine phosphatase family. Non-receptor class dual specificity subfamily.</text>
</comment>
<dbReference type="OrthoDB" id="10252009at2759"/>
<keyword evidence="2" id="KW-0378">Hydrolase</keyword>
<evidence type="ECO:0000256" key="5">
    <source>
        <dbReference type="ARBA" id="ARBA00048336"/>
    </source>
</evidence>
<keyword evidence="8" id="KW-1185">Reference proteome</keyword>
<dbReference type="PANTHER" id="PTHR45948:SF2">
    <property type="entry name" value="DUAL SPECIFICITY PROTEIN PHOSPHATASE"/>
    <property type="match status" value="1"/>
</dbReference>
<dbReference type="RefSeq" id="XP_004353447.1">
    <property type="nucleotide sequence ID" value="XM_004353395.1"/>
</dbReference>
<evidence type="ECO:0000313" key="8">
    <source>
        <dbReference type="Proteomes" id="UP000011083"/>
    </source>
</evidence>
<name>L8HEF3_ACACF</name>
<dbReference type="GeneID" id="14924916"/>
<dbReference type="STRING" id="1257118.L8HEF3"/>
<sequence length="217" mass="24660">MDVVPGTRDFGAHLVSQAERPVHQRREALADDPTPAYLRDAPLSNSADEICPGLYLSGFDASLMYGEMKKHGITHILVVAASAEMRYPEDFIYKRLPVYDSKQEDLLSHFESSVAFINEGRTRGAENRWDVTKALHKLKKKRSIVCPNEAFMWQLHQWQAMGYTLQGSSLAHKQYFNWKKRTEKGRQQLRDRAAFLQGTMVKAPDAAQESESGCTLQ</sequence>
<evidence type="ECO:0000259" key="6">
    <source>
        <dbReference type="SMART" id="SM00195"/>
    </source>
</evidence>
<evidence type="ECO:0000256" key="3">
    <source>
        <dbReference type="ARBA" id="ARBA00022912"/>
    </source>
</evidence>
<dbReference type="GO" id="GO:0004722">
    <property type="term" value="F:protein serine/threonine phosphatase activity"/>
    <property type="evidence" value="ECO:0007669"/>
    <property type="project" value="UniProtKB-EC"/>
</dbReference>
<dbReference type="AlphaFoldDB" id="L8HEF3"/>
<dbReference type="CDD" id="cd14498">
    <property type="entry name" value="DSP"/>
    <property type="match status" value="1"/>
</dbReference>
<organism evidence="7 8">
    <name type="scientific">Acanthamoeba castellanii (strain ATCC 30010 / Neff)</name>
    <dbReference type="NCBI Taxonomy" id="1257118"/>
    <lineage>
        <taxon>Eukaryota</taxon>
        <taxon>Amoebozoa</taxon>
        <taxon>Discosea</taxon>
        <taxon>Longamoebia</taxon>
        <taxon>Centramoebida</taxon>
        <taxon>Acanthamoebidae</taxon>
        <taxon>Acanthamoeba</taxon>
    </lineage>
</organism>
<dbReference type="InterPro" id="IPR020422">
    <property type="entry name" value="TYR_PHOSPHATASE_DUAL_dom"/>
</dbReference>
<dbReference type="PANTHER" id="PTHR45948">
    <property type="entry name" value="DUAL SPECIFICITY PROTEIN PHOSPHATASE DDB_G0269404-RELATED"/>
    <property type="match status" value="1"/>
</dbReference>
<dbReference type="GO" id="GO:0007165">
    <property type="term" value="P:signal transduction"/>
    <property type="evidence" value="ECO:0007669"/>
    <property type="project" value="TreeGrafter"/>
</dbReference>
<dbReference type="SMART" id="SM00195">
    <property type="entry name" value="DSPc"/>
    <property type="match status" value="1"/>
</dbReference>
<evidence type="ECO:0000313" key="7">
    <source>
        <dbReference type="EMBL" id="ELR23919.1"/>
    </source>
</evidence>
<dbReference type="KEGG" id="acan:ACA1_074860"/>
<dbReference type="GO" id="GO:0005829">
    <property type="term" value="C:cytosol"/>
    <property type="evidence" value="ECO:0007669"/>
    <property type="project" value="TreeGrafter"/>
</dbReference>
<dbReference type="GO" id="GO:0004725">
    <property type="term" value="F:protein tyrosine phosphatase activity"/>
    <property type="evidence" value="ECO:0007669"/>
    <property type="project" value="TreeGrafter"/>
</dbReference>
<gene>
    <name evidence="7" type="ORF">ACA1_074860</name>
</gene>
<keyword evidence="3" id="KW-0904">Protein phosphatase</keyword>
<comment type="catalytic activity">
    <reaction evidence="4">
        <text>O-phospho-L-seryl-[protein] + H2O = L-seryl-[protein] + phosphate</text>
        <dbReference type="Rhea" id="RHEA:20629"/>
        <dbReference type="Rhea" id="RHEA-COMP:9863"/>
        <dbReference type="Rhea" id="RHEA-COMP:11604"/>
        <dbReference type="ChEBI" id="CHEBI:15377"/>
        <dbReference type="ChEBI" id="CHEBI:29999"/>
        <dbReference type="ChEBI" id="CHEBI:43474"/>
        <dbReference type="ChEBI" id="CHEBI:83421"/>
        <dbReference type="EC" id="3.1.3.16"/>
    </reaction>
</comment>
<accession>L8HEF3</accession>
<evidence type="ECO:0000256" key="2">
    <source>
        <dbReference type="ARBA" id="ARBA00022801"/>
    </source>
</evidence>
<proteinExistence type="inferred from homology"/>
<reference evidence="7 8" key="1">
    <citation type="journal article" date="2013" name="Genome Biol.">
        <title>Genome of Acanthamoeba castellanii highlights extensive lateral gene transfer and early evolution of tyrosine kinase signaling.</title>
        <authorList>
            <person name="Clarke M."/>
            <person name="Lohan A.J."/>
            <person name="Liu B."/>
            <person name="Lagkouvardos I."/>
            <person name="Roy S."/>
            <person name="Zafar N."/>
            <person name="Bertelli C."/>
            <person name="Schilde C."/>
            <person name="Kianianmomeni A."/>
            <person name="Burglin T.R."/>
            <person name="Frech C."/>
            <person name="Turcotte B."/>
            <person name="Kopec K.O."/>
            <person name="Synnott J.M."/>
            <person name="Choo C."/>
            <person name="Paponov I."/>
            <person name="Finkler A."/>
            <person name="Soon Heng Tan C."/>
            <person name="Hutchins A.P."/>
            <person name="Weinmeier T."/>
            <person name="Rattei T."/>
            <person name="Chu J.S."/>
            <person name="Gimenez G."/>
            <person name="Irimia M."/>
            <person name="Rigden D.J."/>
            <person name="Fitzpatrick D.A."/>
            <person name="Lorenzo-Morales J."/>
            <person name="Bateman A."/>
            <person name="Chiu C.H."/>
            <person name="Tang P."/>
            <person name="Hegemann P."/>
            <person name="Fromm H."/>
            <person name="Raoult D."/>
            <person name="Greub G."/>
            <person name="Miranda-Saavedra D."/>
            <person name="Chen N."/>
            <person name="Nash P."/>
            <person name="Ginger M.L."/>
            <person name="Horn M."/>
            <person name="Schaap P."/>
            <person name="Caler L."/>
            <person name="Loftus B."/>
        </authorList>
    </citation>
    <scope>NUCLEOTIDE SEQUENCE [LARGE SCALE GENOMIC DNA]</scope>
    <source>
        <strain evidence="7 8">Neff</strain>
    </source>
</reference>